<protein>
    <submittedName>
        <fullName evidence="6">Tetratricopeptide repeat protein</fullName>
    </submittedName>
</protein>
<dbReference type="AlphaFoldDB" id="A0A9D9HME6"/>
<dbReference type="SUPFAM" id="SSF48452">
    <property type="entry name" value="TPR-like"/>
    <property type="match status" value="1"/>
</dbReference>
<evidence type="ECO:0000256" key="4">
    <source>
        <dbReference type="SAM" id="MobiDB-lite"/>
    </source>
</evidence>
<feature type="compositionally biased region" description="Basic and acidic residues" evidence="4">
    <location>
        <begin position="152"/>
        <end position="173"/>
    </location>
</feature>
<dbReference type="EMBL" id="JADIMK010000097">
    <property type="protein sequence ID" value="MBO8456476.1"/>
    <property type="molecule type" value="Genomic_DNA"/>
</dbReference>
<dbReference type="Pfam" id="PF07719">
    <property type="entry name" value="TPR_2"/>
    <property type="match status" value="1"/>
</dbReference>
<evidence type="ECO:0000256" key="1">
    <source>
        <dbReference type="ARBA" id="ARBA00022737"/>
    </source>
</evidence>
<feature type="chain" id="PRO_5039336217" evidence="5">
    <location>
        <begin position="21"/>
        <end position="255"/>
    </location>
</feature>
<dbReference type="InterPro" id="IPR011990">
    <property type="entry name" value="TPR-like_helical_dom_sf"/>
</dbReference>
<dbReference type="InterPro" id="IPR013105">
    <property type="entry name" value="TPR_2"/>
</dbReference>
<accession>A0A9D9HME6</accession>
<name>A0A9D9HME6_9BACT</name>
<sequence>MYRFLIFILALSLPAVFASAQPDRSDVRKGNRDFRKEDWKEAEIDYRKALVKDSTSLAANYNLANTLYKMGDYGQAAKGYSALKDVAPASDIASDWYYNTGNASAQTKDWQAAVEAYRQSLLLNPGDMDAKENYIYAKKMLQNQQQNQNQDQNKDQNQDQNKDQNQDQNKDQNQDQNNQNQDQNKDQNQDQNKDQNQNNNQDQNQQGQNSQQPKITPQAAQQMLQAIQAKEKETQEKVKKEKAEALKSRQKEKNW</sequence>
<feature type="compositionally biased region" description="Basic and acidic residues" evidence="4">
    <location>
        <begin position="229"/>
        <end position="255"/>
    </location>
</feature>
<reference evidence="6" key="1">
    <citation type="submission" date="2020-10" db="EMBL/GenBank/DDBJ databases">
        <authorList>
            <person name="Gilroy R."/>
        </authorList>
    </citation>
    <scope>NUCLEOTIDE SEQUENCE</scope>
    <source>
        <strain evidence="6">B1-3475</strain>
    </source>
</reference>
<keyword evidence="2 3" id="KW-0802">TPR repeat</keyword>
<dbReference type="PROSITE" id="PS50005">
    <property type="entry name" value="TPR"/>
    <property type="match status" value="1"/>
</dbReference>
<reference evidence="6" key="2">
    <citation type="journal article" date="2021" name="PeerJ">
        <title>Extensive microbial diversity within the chicken gut microbiome revealed by metagenomics and culture.</title>
        <authorList>
            <person name="Gilroy R."/>
            <person name="Ravi A."/>
            <person name="Getino M."/>
            <person name="Pursley I."/>
            <person name="Horton D.L."/>
            <person name="Alikhan N.F."/>
            <person name="Baker D."/>
            <person name="Gharbi K."/>
            <person name="Hall N."/>
            <person name="Watson M."/>
            <person name="Adriaenssens E.M."/>
            <person name="Foster-Nyarko E."/>
            <person name="Jarju S."/>
            <person name="Secka A."/>
            <person name="Antonio M."/>
            <person name="Oren A."/>
            <person name="Chaudhuri R.R."/>
            <person name="La Ragione R."/>
            <person name="Hildebrand F."/>
            <person name="Pallen M.J."/>
        </authorList>
    </citation>
    <scope>NUCLEOTIDE SEQUENCE</scope>
    <source>
        <strain evidence="6">B1-3475</strain>
    </source>
</reference>
<gene>
    <name evidence="6" type="ORF">IAC08_08785</name>
</gene>
<organism evidence="6 7">
    <name type="scientific">Candidatus Cryptobacteroides intestinigallinarum</name>
    <dbReference type="NCBI Taxonomy" id="2840767"/>
    <lineage>
        <taxon>Bacteria</taxon>
        <taxon>Pseudomonadati</taxon>
        <taxon>Bacteroidota</taxon>
        <taxon>Bacteroidia</taxon>
        <taxon>Bacteroidales</taxon>
        <taxon>Candidatus Cryptobacteroides</taxon>
    </lineage>
</organism>
<evidence type="ECO:0000256" key="5">
    <source>
        <dbReference type="SAM" id="SignalP"/>
    </source>
</evidence>
<feature type="compositionally biased region" description="Low complexity" evidence="4">
    <location>
        <begin position="194"/>
        <end position="228"/>
    </location>
</feature>
<keyword evidence="1" id="KW-0677">Repeat</keyword>
<feature type="compositionally biased region" description="Basic and acidic residues" evidence="4">
    <location>
        <begin position="183"/>
        <end position="193"/>
    </location>
</feature>
<comment type="caution">
    <text evidence="6">The sequence shown here is derived from an EMBL/GenBank/DDBJ whole genome shotgun (WGS) entry which is preliminary data.</text>
</comment>
<feature type="region of interest" description="Disordered" evidence="4">
    <location>
        <begin position="143"/>
        <end position="255"/>
    </location>
</feature>
<dbReference type="Proteomes" id="UP000823617">
    <property type="component" value="Unassembled WGS sequence"/>
</dbReference>
<evidence type="ECO:0000256" key="2">
    <source>
        <dbReference type="ARBA" id="ARBA00022803"/>
    </source>
</evidence>
<dbReference type="SMART" id="SM00028">
    <property type="entry name" value="TPR"/>
    <property type="match status" value="2"/>
</dbReference>
<evidence type="ECO:0000256" key="3">
    <source>
        <dbReference type="PROSITE-ProRule" id="PRU00339"/>
    </source>
</evidence>
<feature type="repeat" description="TPR" evidence="3">
    <location>
        <begin position="94"/>
        <end position="127"/>
    </location>
</feature>
<dbReference type="Gene3D" id="1.25.40.10">
    <property type="entry name" value="Tetratricopeptide repeat domain"/>
    <property type="match status" value="1"/>
</dbReference>
<keyword evidence="5" id="KW-0732">Signal</keyword>
<evidence type="ECO:0000313" key="7">
    <source>
        <dbReference type="Proteomes" id="UP000823617"/>
    </source>
</evidence>
<evidence type="ECO:0000313" key="6">
    <source>
        <dbReference type="EMBL" id="MBO8456476.1"/>
    </source>
</evidence>
<feature type="signal peptide" evidence="5">
    <location>
        <begin position="1"/>
        <end position="20"/>
    </location>
</feature>
<proteinExistence type="predicted"/>
<dbReference type="InterPro" id="IPR019734">
    <property type="entry name" value="TPR_rpt"/>
</dbReference>